<gene>
    <name evidence="3" type="ORF">CIPAW_03G051700</name>
</gene>
<dbReference type="AlphaFoldDB" id="A0A8T1R0F2"/>
<evidence type="ECO:0000256" key="1">
    <source>
        <dbReference type="SAM" id="MobiDB-lite"/>
    </source>
</evidence>
<dbReference type="Pfam" id="PF25821">
    <property type="entry name" value="DUF7950"/>
    <property type="match status" value="1"/>
</dbReference>
<reference evidence="3" key="1">
    <citation type="submission" date="2020-12" db="EMBL/GenBank/DDBJ databases">
        <title>WGS assembly of Carya illinoinensis cv. Pawnee.</title>
        <authorList>
            <person name="Platts A."/>
            <person name="Shu S."/>
            <person name="Wright S."/>
            <person name="Barry K."/>
            <person name="Edger P."/>
            <person name="Pires J.C."/>
            <person name="Schmutz J."/>
        </authorList>
    </citation>
    <scope>NUCLEOTIDE SEQUENCE</scope>
    <source>
        <tissue evidence="3">Leaf</tissue>
    </source>
</reference>
<name>A0A8T1R0F2_CARIL</name>
<dbReference type="EMBL" id="CM031811">
    <property type="protein sequence ID" value="KAG6659672.1"/>
    <property type="molecule type" value="Genomic_DNA"/>
</dbReference>
<dbReference type="InterPro" id="IPR057710">
    <property type="entry name" value="DUF7950"/>
</dbReference>
<feature type="domain" description="DUF7950" evidence="2">
    <location>
        <begin position="164"/>
        <end position="291"/>
    </location>
</feature>
<keyword evidence="4" id="KW-1185">Reference proteome</keyword>
<dbReference type="PANTHER" id="PTHR33595:SF26">
    <property type="entry name" value="(RAPE) HYPOTHETICAL PROTEIN"/>
    <property type="match status" value="1"/>
</dbReference>
<accession>A0A8T1R0F2</accession>
<dbReference type="OrthoDB" id="1898295at2759"/>
<evidence type="ECO:0000313" key="3">
    <source>
        <dbReference type="EMBL" id="KAG6659672.1"/>
    </source>
</evidence>
<proteinExistence type="predicted"/>
<evidence type="ECO:0000259" key="2">
    <source>
        <dbReference type="Pfam" id="PF25821"/>
    </source>
</evidence>
<evidence type="ECO:0000313" key="4">
    <source>
        <dbReference type="Proteomes" id="UP000811609"/>
    </source>
</evidence>
<comment type="caution">
    <text evidence="3">The sequence shown here is derived from an EMBL/GenBank/DDBJ whole genome shotgun (WGS) entry which is preliminary data.</text>
</comment>
<dbReference type="PANTHER" id="PTHR33595">
    <property type="entry name" value="VON WILLEBRAND FACTOR A DOMAIN PROTEIN"/>
    <property type="match status" value="1"/>
</dbReference>
<dbReference type="Proteomes" id="UP000811609">
    <property type="component" value="Chromosome 3"/>
</dbReference>
<feature type="region of interest" description="Disordered" evidence="1">
    <location>
        <begin position="102"/>
        <end position="130"/>
    </location>
</feature>
<protein>
    <recommendedName>
        <fullName evidence="2">DUF7950 domain-containing protein</fullName>
    </recommendedName>
</protein>
<organism evidence="3 4">
    <name type="scientific">Carya illinoinensis</name>
    <name type="common">Pecan</name>
    <dbReference type="NCBI Taxonomy" id="32201"/>
    <lineage>
        <taxon>Eukaryota</taxon>
        <taxon>Viridiplantae</taxon>
        <taxon>Streptophyta</taxon>
        <taxon>Embryophyta</taxon>
        <taxon>Tracheophyta</taxon>
        <taxon>Spermatophyta</taxon>
        <taxon>Magnoliopsida</taxon>
        <taxon>eudicotyledons</taxon>
        <taxon>Gunneridae</taxon>
        <taxon>Pentapetalae</taxon>
        <taxon>rosids</taxon>
        <taxon>fabids</taxon>
        <taxon>Fagales</taxon>
        <taxon>Juglandaceae</taxon>
        <taxon>Carya</taxon>
    </lineage>
</organism>
<sequence length="294" mass="33475">MDGADRWNVKSIGCQRQDKTIFNRMMLRFRPIAPKPATGGSNSMPENKNNTFVTKARKKRKYVRLRRNNNGNKKKKTVPVEESKDWLDKKIVTLQLLPEGAENKDLDTGDTGSKVNPTAGKLAADDHEDGDPRMWLKDKKWVFDSVNPDARSDRTVVTAPMRVVESWVTVGSVTDTCMDVRWLGCTDGEIIKNLERDTCPGFISDGYEKVQWVNEAYKRMVSEDSDGQSPECTVRLVAKEKFPYLHPGFTGQVRLQHTWRNQKCSKVMPCDVWRMEFGGFAWRLDVKAALSLGL</sequence>